<evidence type="ECO:0000313" key="3">
    <source>
        <dbReference type="Proteomes" id="UP000007963"/>
    </source>
</evidence>
<dbReference type="RefSeq" id="XP_001214311.1">
    <property type="nucleotide sequence ID" value="XM_001214311.1"/>
</dbReference>
<dbReference type="HOGENOM" id="CLU_930602_0_0_1"/>
<feature type="region of interest" description="Disordered" evidence="1">
    <location>
        <begin position="1"/>
        <end position="25"/>
    </location>
</feature>
<organism evidence="2 3">
    <name type="scientific">Aspergillus terreus (strain NIH 2624 / FGSC A1156)</name>
    <dbReference type="NCBI Taxonomy" id="341663"/>
    <lineage>
        <taxon>Eukaryota</taxon>
        <taxon>Fungi</taxon>
        <taxon>Dikarya</taxon>
        <taxon>Ascomycota</taxon>
        <taxon>Pezizomycotina</taxon>
        <taxon>Eurotiomycetes</taxon>
        <taxon>Eurotiomycetidae</taxon>
        <taxon>Eurotiales</taxon>
        <taxon>Aspergillaceae</taxon>
        <taxon>Aspergillus</taxon>
        <taxon>Aspergillus subgen. Circumdati</taxon>
    </lineage>
</organism>
<reference evidence="3" key="1">
    <citation type="submission" date="2005-09" db="EMBL/GenBank/DDBJ databases">
        <title>Annotation of the Aspergillus terreus NIH2624 genome.</title>
        <authorList>
            <person name="Birren B.W."/>
            <person name="Lander E.S."/>
            <person name="Galagan J.E."/>
            <person name="Nusbaum C."/>
            <person name="Devon K."/>
            <person name="Henn M."/>
            <person name="Ma L.-J."/>
            <person name="Jaffe D.B."/>
            <person name="Butler J."/>
            <person name="Alvarez P."/>
            <person name="Gnerre S."/>
            <person name="Grabherr M."/>
            <person name="Kleber M."/>
            <person name="Mauceli E.W."/>
            <person name="Brockman W."/>
            <person name="Rounsley S."/>
            <person name="Young S.K."/>
            <person name="LaButti K."/>
            <person name="Pushparaj V."/>
            <person name="DeCaprio D."/>
            <person name="Crawford M."/>
            <person name="Koehrsen M."/>
            <person name="Engels R."/>
            <person name="Montgomery P."/>
            <person name="Pearson M."/>
            <person name="Howarth C."/>
            <person name="Larson L."/>
            <person name="Luoma S."/>
            <person name="White J."/>
            <person name="Alvarado L."/>
            <person name="Kodira C.D."/>
            <person name="Zeng Q."/>
            <person name="Oleary S."/>
            <person name="Yandava C."/>
            <person name="Denning D.W."/>
            <person name="Nierman W.C."/>
            <person name="Milne T."/>
            <person name="Madden K."/>
        </authorList>
    </citation>
    <scope>NUCLEOTIDE SEQUENCE [LARGE SCALE GENOMIC DNA]</scope>
    <source>
        <strain evidence="3">NIH 2624 / FGSC A1156</strain>
    </source>
</reference>
<dbReference type="VEuPathDB" id="FungiDB:ATEG_05133"/>
<sequence length="299" mass="34630">MARKRKARKFVIESDSDTSSTFDSDSLTNLYKKRSRNMGEADYPGTMRLFKLPYTRLTQLTSSQDPPEFRPGHIVRFLPERCRIMIDPPELDFCGPAPEPIPQWKTIYAPVERVGMLVDTDPSCADDSVYMRPAVSAPFYEYIDAEDNIIVDGNFRFNSRFRTEHDRLTRARDLIAEWQRGLQLELKDFSHRMRDWRVARRAWELDLVSREFERGNYAIFCHGFSAKDLAAAKKHVSRENKRERNWEMDTCEVGLPGFTWGGTQGQAVNSWGISFAQAGEYQTKLAKGLKELGKQIRQL</sequence>
<gene>
    <name evidence="2" type="ORF">ATEG_05133</name>
</gene>
<evidence type="ECO:0000313" key="2">
    <source>
        <dbReference type="EMBL" id="EAU34202.1"/>
    </source>
</evidence>
<accession>Q0CMF1</accession>
<proteinExistence type="predicted"/>
<dbReference type="AlphaFoldDB" id="Q0CMF1"/>
<dbReference type="eggNOG" id="ENOG502RAWB">
    <property type="taxonomic scope" value="Eukaryota"/>
</dbReference>
<dbReference type="Proteomes" id="UP000007963">
    <property type="component" value="Unassembled WGS sequence"/>
</dbReference>
<dbReference type="EMBL" id="CH476600">
    <property type="protein sequence ID" value="EAU34202.1"/>
    <property type="molecule type" value="Genomic_DNA"/>
</dbReference>
<dbReference type="GeneID" id="4320658"/>
<dbReference type="OrthoDB" id="3039123at2759"/>
<evidence type="ECO:0000256" key="1">
    <source>
        <dbReference type="SAM" id="MobiDB-lite"/>
    </source>
</evidence>
<name>Q0CMF1_ASPTN</name>
<protein>
    <submittedName>
        <fullName evidence="2">Uncharacterized protein</fullName>
    </submittedName>
</protein>